<evidence type="ECO:0000259" key="4">
    <source>
        <dbReference type="PROSITE" id="PS50987"/>
    </source>
</evidence>
<dbReference type="EMBL" id="JANCPR020000060">
    <property type="protein sequence ID" value="MDJ1137548.1"/>
    <property type="molecule type" value="Genomic_DNA"/>
</dbReference>
<evidence type="ECO:0000256" key="3">
    <source>
        <dbReference type="ARBA" id="ARBA00023163"/>
    </source>
</evidence>
<organism evidence="5 6">
    <name type="scientific">Streptomyces iconiensis</name>
    <dbReference type="NCBI Taxonomy" id="1384038"/>
    <lineage>
        <taxon>Bacteria</taxon>
        <taxon>Bacillati</taxon>
        <taxon>Actinomycetota</taxon>
        <taxon>Actinomycetes</taxon>
        <taxon>Kitasatosporales</taxon>
        <taxon>Streptomycetaceae</taxon>
        <taxon>Streptomyces</taxon>
    </lineage>
</organism>
<dbReference type="RefSeq" id="WP_274045118.1">
    <property type="nucleotide sequence ID" value="NZ_JANCPR020000060.1"/>
</dbReference>
<dbReference type="Proteomes" id="UP001214441">
    <property type="component" value="Unassembled WGS sequence"/>
</dbReference>
<evidence type="ECO:0000256" key="2">
    <source>
        <dbReference type="ARBA" id="ARBA00023125"/>
    </source>
</evidence>
<feature type="domain" description="HTH arsR-type" evidence="4">
    <location>
        <begin position="4"/>
        <end position="102"/>
    </location>
</feature>
<dbReference type="SMART" id="SM00418">
    <property type="entry name" value="HTH_ARSR"/>
    <property type="match status" value="1"/>
</dbReference>
<keyword evidence="1" id="KW-0805">Transcription regulation</keyword>
<dbReference type="Pfam" id="PF12840">
    <property type="entry name" value="HTH_20"/>
    <property type="match status" value="1"/>
</dbReference>
<sequence>METPHPNAVVLDTKGLRALAHPVRVQLIGLLRKHGPATATQLALRLDLNSGATSYHLRQLHAVGFVEELSERGNGRERWWQAAHEETWLDSAEMLQHDPEATLAYLRGVTATNALQVQRALNAFTTMSHTWRDVSDLSDFPLRLTPGETASLRAELREVIARYRKDTPEQAAEAPADAERVELITYLLPDPEEDTDAS</sequence>
<comment type="caution">
    <text evidence="5">The sequence shown here is derived from an EMBL/GenBank/DDBJ whole genome shotgun (WGS) entry which is preliminary data.</text>
</comment>
<dbReference type="SUPFAM" id="SSF46785">
    <property type="entry name" value="Winged helix' DNA-binding domain"/>
    <property type="match status" value="1"/>
</dbReference>
<keyword evidence="6" id="KW-1185">Reference proteome</keyword>
<dbReference type="PANTHER" id="PTHR33154:SF15">
    <property type="entry name" value="REGULATORY PROTEIN ARSR"/>
    <property type="match status" value="1"/>
</dbReference>
<dbReference type="InterPro" id="IPR036388">
    <property type="entry name" value="WH-like_DNA-bd_sf"/>
</dbReference>
<keyword evidence="3" id="KW-0804">Transcription</keyword>
<dbReference type="PANTHER" id="PTHR33154">
    <property type="entry name" value="TRANSCRIPTIONAL REGULATOR, ARSR FAMILY"/>
    <property type="match status" value="1"/>
</dbReference>
<dbReference type="PROSITE" id="PS50987">
    <property type="entry name" value="HTH_ARSR_2"/>
    <property type="match status" value="1"/>
</dbReference>
<proteinExistence type="predicted"/>
<dbReference type="InterPro" id="IPR036390">
    <property type="entry name" value="WH_DNA-bd_sf"/>
</dbReference>
<accession>A0ABT7AAB9</accession>
<dbReference type="Gene3D" id="1.10.10.10">
    <property type="entry name" value="Winged helix-like DNA-binding domain superfamily/Winged helix DNA-binding domain"/>
    <property type="match status" value="1"/>
</dbReference>
<dbReference type="CDD" id="cd00090">
    <property type="entry name" value="HTH_ARSR"/>
    <property type="match status" value="1"/>
</dbReference>
<evidence type="ECO:0000313" key="5">
    <source>
        <dbReference type="EMBL" id="MDJ1137548.1"/>
    </source>
</evidence>
<dbReference type="InterPro" id="IPR051081">
    <property type="entry name" value="HTH_MetalResp_TranReg"/>
</dbReference>
<dbReference type="InterPro" id="IPR011991">
    <property type="entry name" value="ArsR-like_HTH"/>
</dbReference>
<reference evidence="5 6" key="1">
    <citation type="submission" date="2023-05" db="EMBL/GenBank/DDBJ databases">
        <title>Streptantibioticus silvisoli sp. nov., acidotolerant actinomycetes 1 from pine litter.</title>
        <authorList>
            <person name="Swiecimska M."/>
            <person name="Golinska P."/>
            <person name="Sangal V."/>
            <person name="Wachnowicz B."/>
            <person name="Goodfellow M."/>
        </authorList>
    </citation>
    <scope>NUCLEOTIDE SEQUENCE [LARGE SCALE GENOMIC DNA]</scope>
    <source>
        <strain evidence="5 6">DSM 42109</strain>
    </source>
</reference>
<evidence type="ECO:0000256" key="1">
    <source>
        <dbReference type="ARBA" id="ARBA00023015"/>
    </source>
</evidence>
<evidence type="ECO:0000313" key="6">
    <source>
        <dbReference type="Proteomes" id="UP001214441"/>
    </source>
</evidence>
<protein>
    <submittedName>
        <fullName evidence="5">Winged helix-turn-helix domain-containing protein</fullName>
    </submittedName>
</protein>
<keyword evidence="2" id="KW-0238">DNA-binding</keyword>
<name>A0ABT7AAB9_9ACTN</name>
<gene>
    <name evidence="5" type="ORF">NMN56_037465</name>
</gene>
<dbReference type="InterPro" id="IPR001845">
    <property type="entry name" value="HTH_ArsR_DNA-bd_dom"/>
</dbReference>